<evidence type="ECO:0000313" key="2">
    <source>
        <dbReference type="Proteomes" id="UP000766486"/>
    </source>
</evidence>
<comment type="caution">
    <text evidence="1">The sequence shown here is derived from an EMBL/GenBank/DDBJ whole genome shotgun (WGS) entry which is preliminary data.</text>
</comment>
<sequence>MADPVSFLSLPYEVREMIYDLVSVDVQHSNMLNARTAYTPSASPLLYVHPIISNELQSHLYKNHAIVLPAQEASEYTTNRTGLLPALSSCSFMMRTRSNRLIVEISQTKSIYSQDARSSHDWWYLKKYGAAFARTLVADILLMKPQLPNVHSIEFRFWCSEMAPINDDWARNFKKLRDQWSDLVLSVQLYVFDYLDQDNPNLDSPRLRHRIQDWAGWYREAAVSLEVIDCKQEEFRQGGRTGRFLDLEEWLVWKSEEFYWADDKKRDEMLHLGSTEAVPIYILESSYRK</sequence>
<protein>
    <recommendedName>
        <fullName evidence="3">F-box domain-containing protein</fullName>
    </recommendedName>
</protein>
<dbReference type="Proteomes" id="UP000766486">
    <property type="component" value="Unassembled WGS sequence"/>
</dbReference>
<dbReference type="EMBL" id="CABFNS010000776">
    <property type="protein sequence ID" value="VUC27875.1"/>
    <property type="molecule type" value="Genomic_DNA"/>
</dbReference>
<evidence type="ECO:0008006" key="3">
    <source>
        <dbReference type="Google" id="ProtNLM"/>
    </source>
</evidence>
<reference evidence="1 2" key="1">
    <citation type="submission" date="2019-06" db="EMBL/GenBank/DDBJ databases">
        <authorList>
            <person name="Broberg M."/>
        </authorList>
    </citation>
    <scope>NUCLEOTIDE SEQUENCE [LARGE SCALE GENOMIC DNA]</scope>
</reference>
<evidence type="ECO:0000313" key="1">
    <source>
        <dbReference type="EMBL" id="VUC27875.1"/>
    </source>
</evidence>
<accession>A0ABY6U9R5</accession>
<name>A0ABY6U9R5_BIOOC</name>
<proteinExistence type="predicted"/>
<gene>
    <name evidence="1" type="ORF">CLO192961_LOCUS221686</name>
</gene>
<organism evidence="1 2">
    <name type="scientific">Bionectria ochroleuca</name>
    <name type="common">Gliocladium roseum</name>
    <dbReference type="NCBI Taxonomy" id="29856"/>
    <lineage>
        <taxon>Eukaryota</taxon>
        <taxon>Fungi</taxon>
        <taxon>Dikarya</taxon>
        <taxon>Ascomycota</taxon>
        <taxon>Pezizomycotina</taxon>
        <taxon>Sordariomycetes</taxon>
        <taxon>Hypocreomycetidae</taxon>
        <taxon>Hypocreales</taxon>
        <taxon>Bionectriaceae</taxon>
        <taxon>Clonostachys</taxon>
    </lineage>
</organism>
<keyword evidence="2" id="KW-1185">Reference proteome</keyword>